<dbReference type="EMBL" id="CP013189">
    <property type="protein sequence ID" value="ALO46370.1"/>
    <property type="molecule type" value="Genomic_DNA"/>
</dbReference>
<evidence type="ECO:0000256" key="4">
    <source>
        <dbReference type="ARBA" id="ARBA00022729"/>
    </source>
</evidence>
<keyword evidence="7" id="KW-0560">Oxidoreductase</keyword>
<sequence precursor="true">MKKKILAVMASLALSGAANAQWDSVVGDVGILEEIDHHWVTANRGNTIYMVNTETGKVGASLAVSNFTPAIAPHMEEGRIYTYGSYYSRGLYGDRTDLFMVYDAQTASPIAELELPQMPAGIGHPGMMGLINQKYVGLWNISPATSVSIVDVENMRFVGEVSMPSCSGIYPEGQGWISICGDGTALYIELNNTGQVARRIQSRAFFDVFDDFVWDYSVPAADGWMFMSVDGFLRKVTLNGDTLNVSEPFDINPDTNGMVDVNGVAFPNDDHWRIVGSQPFAWHDSEALLATVMRDGGGREYFDKYGTEIWVYNMRTGNRGVRIKLDDGVTARGVLLTPGPDPMLVINTSEGMEIREPRTGVLKHTLPNASGTIQALYEGMR</sequence>
<dbReference type="Pfam" id="PF06433">
    <property type="entry name" value="Me-amine-dh_H"/>
    <property type="match status" value="1"/>
</dbReference>
<evidence type="ECO:0000256" key="5">
    <source>
        <dbReference type="ARBA" id="ARBA00022764"/>
    </source>
</evidence>
<dbReference type="STRING" id="1249552.PS2015_1719"/>
<dbReference type="KEGG" id="pspi:PS2015_1719"/>
<keyword evidence="6" id="KW-0249">Electron transport</keyword>
<dbReference type="Gene3D" id="2.130.10.10">
    <property type="entry name" value="YVTN repeat-like/Quinoprotein amine dehydrogenase"/>
    <property type="match status" value="1"/>
</dbReference>
<accession>A0A0S2KEG8</accession>
<feature type="disulfide bond" evidence="8">
    <location>
        <begin position="166"/>
        <end position="180"/>
    </location>
</feature>
<evidence type="ECO:0000256" key="9">
    <source>
        <dbReference type="SAM" id="SignalP"/>
    </source>
</evidence>
<keyword evidence="11" id="KW-1185">Reference proteome</keyword>
<dbReference type="RefSeq" id="WP_058021813.1">
    <property type="nucleotide sequence ID" value="NZ_CP013189.1"/>
</dbReference>
<protein>
    <submittedName>
        <fullName evidence="10">Methylamine dehydrogenase heavy chain (MADH)</fullName>
    </submittedName>
</protein>
<keyword evidence="5" id="KW-0574">Periplasm</keyword>
<evidence type="ECO:0000256" key="2">
    <source>
        <dbReference type="ARBA" id="ARBA00010548"/>
    </source>
</evidence>
<dbReference type="Proteomes" id="UP000065641">
    <property type="component" value="Chromosome"/>
</dbReference>
<dbReference type="GO" id="GO:0042597">
    <property type="term" value="C:periplasmic space"/>
    <property type="evidence" value="ECO:0007669"/>
    <property type="project" value="UniProtKB-SubCell"/>
</dbReference>
<evidence type="ECO:0000256" key="7">
    <source>
        <dbReference type="ARBA" id="ARBA00023002"/>
    </source>
</evidence>
<dbReference type="AlphaFoldDB" id="A0A0S2KEG8"/>
<evidence type="ECO:0000313" key="11">
    <source>
        <dbReference type="Proteomes" id="UP000065641"/>
    </source>
</evidence>
<keyword evidence="4 9" id="KW-0732">Signal</keyword>
<evidence type="ECO:0000256" key="6">
    <source>
        <dbReference type="ARBA" id="ARBA00022982"/>
    </source>
</evidence>
<feature type="chain" id="PRO_5006601707" evidence="9">
    <location>
        <begin position="21"/>
        <end position="381"/>
    </location>
</feature>
<dbReference type="InterPro" id="IPR009451">
    <property type="entry name" value="Metamine_DH_Hvc"/>
</dbReference>
<evidence type="ECO:0000256" key="1">
    <source>
        <dbReference type="ARBA" id="ARBA00004418"/>
    </source>
</evidence>
<name>A0A0S2KEG8_9GAMM</name>
<keyword evidence="3" id="KW-0813">Transport</keyword>
<dbReference type="GO" id="GO:0030058">
    <property type="term" value="F:aliphatic amine dehydrogenase activity"/>
    <property type="evidence" value="ECO:0007669"/>
    <property type="project" value="InterPro"/>
</dbReference>
<dbReference type="InterPro" id="IPR011044">
    <property type="entry name" value="Quino_amine_DH_bsu"/>
</dbReference>
<organism evidence="10 11">
    <name type="scientific">Pseudohongiella spirulinae</name>
    <dbReference type="NCBI Taxonomy" id="1249552"/>
    <lineage>
        <taxon>Bacteria</taxon>
        <taxon>Pseudomonadati</taxon>
        <taxon>Pseudomonadota</taxon>
        <taxon>Gammaproteobacteria</taxon>
        <taxon>Pseudomonadales</taxon>
        <taxon>Pseudohongiellaceae</taxon>
        <taxon>Pseudohongiella</taxon>
    </lineage>
</organism>
<feature type="signal peptide" evidence="9">
    <location>
        <begin position="1"/>
        <end position="20"/>
    </location>
</feature>
<comment type="subcellular location">
    <subcellularLocation>
        <location evidence="1">Periplasm</location>
    </subcellularLocation>
</comment>
<gene>
    <name evidence="10" type="ORF">PS2015_1719</name>
</gene>
<comment type="similarity">
    <text evidence="2">Belongs to the aromatic amine dehydrogenase heavy chain family.</text>
</comment>
<evidence type="ECO:0000256" key="8">
    <source>
        <dbReference type="PIRSR" id="PIRSR609451-50"/>
    </source>
</evidence>
<evidence type="ECO:0000313" key="10">
    <source>
        <dbReference type="EMBL" id="ALO46370.1"/>
    </source>
</evidence>
<dbReference type="SUPFAM" id="SSF50969">
    <property type="entry name" value="YVTN repeat-like/Quinoprotein amine dehydrogenase"/>
    <property type="match status" value="1"/>
</dbReference>
<evidence type="ECO:0000256" key="3">
    <source>
        <dbReference type="ARBA" id="ARBA00022448"/>
    </source>
</evidence>
<proteinExistence type="inferred from homology"/>
<keyword evidence="8" id="KW-1015">Disulfide bond</keyword>
<dbReference type="InterPro" id="IPR015943">
    <property type="entry name" value="WD40/YVTN_repeat-like_dom_sf"/>
</dbReference>
<reference evidence="10 11" key="1">
    <citation type="submission" date="2015-11" db="EMBL/GenBank/DDBJ databases">
        <authorList>
            <person name="Zhang Y."/>
            <person name="Guo Z."/>
        </authorList>
    </citation>
    <scope>NUCLEOTIDE SEQUENCE [LARGE SCALE GENOMIC DNA]</scope>
    <source>
        <strain evidence="10 11">KCTC 32221</strain>
    </source>
</reference>